<organism evidence="1 2">
    <name type="scientific">Mycena albidolilacea</name>
    <dbReference type="NCBI Taxonomy" id="1033008"/>
    <lineage>
        <taxon>Eukaryota</taxon>
        <taxon>Fungi</taxon>
        <taxon>Dikarya</taxon>
        <taxon>Basidiomycota</taxon>
        <taxon>Agaricomycotina</taxon>
        <taxon>Agaricomycetes</taxon>
        <taxon>Agaricomycetidae</taxon>
        <taxon>Agaricales</taxon>
        <taxon>Marasmiineae</taxon>
        <taxon>Mycenaceae</taxon>
        <taxon>Mycena</taxon>
    </lineage>
</organism>
<proteinExistence type="predicted"/>
<dbReference type="EMBL" id="JARIHO010000062">
    <property type="protein sequence ID" value="KAJ7315406.1"/>
    <property type="molecule type" value="Genomic_DNA"/>
</dbReference>
<dbReference type="Proteomes" id="UP001218218">
    <property type="component" value="Unassembled WGS sequence"/>
</dbReference>
<keyword evidence="2" id="KW-1185">Reference proteome</keyword>
<name>A0AAD7EDX9_9AGAR</name>
<accession>A0AAD7EDX9</accession>
<dbReference type="AlphaFoldDB" id="A0AAD7EDX9"/>
<gene>
    <name evidence="1" type="ORF">DFH08DRAFT_820661</name>
</gene>
<protein>
    <submittedName>
        <fullName evidence="1">Uncharacterized protein</fullName>
    </submittedName>
</protein>
<evidence type="ECO:0000313" key="2">
    <source>
        <dbReference type="Proteomes" id="UP001218218"/>
    </source>
</evidence>
<sequence>MRYQEHLRTYQYSQFGGVMEQNFVFQECWSLFDSVDFGVESGGDEMGVVSVVFKVEYQKQKNARLLEHITNQIREFAAATRSHPVADQYRKTGPVIIGESSNIDAVRTDREKPIHVDFHLAINVRVQPGMHHLIGTTSVRIAIMRLLAQTALDTHLCLTRPQGVVEWEFKHHEVVWVIEPGPAVGMELNPSHGEKVYGGSRCEQVALHEVLADRARVGGEEGVCLCLTPGGVDWDKSRKSGTNGAHFKSFKAIAETIEHPHH</sequence>
<reference evidence="1" key="1">
    <citation type="submission" date="2023-03" db="EMBL/GenBank/DDBJ databases">
        <title>Massive genome expansion in bonnet fungi (Mycena s.s.) driven by repeated elements and novel gene families across ecological guilds.</title>
        <authorList>
            <consortium name="Lawrence Berkeley National Laboratory"/>
            <person name="Harder C.B."/>
            <person name="Miyauchi S."/>
            <person name="Viragh M."/>
            <person name="Kuo A."/>
            <person name="Thoen E."/>
            <person name="Andreopoulos B."/>
            <person name="Lu D."/>
            <person name="Skrede I."/>
            <person name="Drula E."/>
            <person name="Henrissat B."/>
            <person name="Morin E."/>
            <person name="Kohler A."/>
            <person name="Barry K."/>
            <person name="LaButti K."/>
            <person name="Morin E."/>
            <person name="Salamov A."/>
            <person name="Lipzen A."/>
            <person name="Mereny Z."/>
            <person name="Hegedus B."/>
            <person name="Baldrian P."/>
            <person name="Stursova M."/>
            <person name="Weitz H."/>
            <person name="Taylor A."/>
            <person name="Grigoriev I.V."/>
            <person name="Nagy L.G."/>
            <person name="Martin F."/>
            <person name="Kauserud H."/>
        </authorList>
    </citation>
    <scope>NUCLEOTIDE SEQUENCE</scope>
    <source>
        <strain evidence="1">CBHHK002</strain>
    </source>
</reference>
<comment type="caution">
    <text evidence="1">The sequence shown here is derived from an EMBL/GenBank/DDBJ whole genome shotgun (WGS) entry which is preliminary data.</text>
</comment>
<evidence type="ECO:0000313" key="1">
    <source>
        <dbReference type="EMBL" id="KAJ7315406.1"/>
    </source>
</evidence>